<dbReference type="InterPro" id="IPR020003">
    <property type="entry name" value="ATPase_a/bsu_AS"/>
</dbReference>
<reference evidence="4 5" key="1">
    <citation type="submission" date="2024-03" db="EMBL/GenBank/DDBJ databases">
        <title>Adaptation during the transition from Ophiocordyceps entomopathogen to insect associate is accompanied by gene loss and intensified selection.</title>
        <authorList>
            <person name="Ward C.M."/>
            <person name="Onetto C.A."/>
            <person name="Borneman A.R."/>
        </authorList>
    </citation>
    <scope>NUCLEOTIDE SEQUENCE [LARGE SCALE GENOMIC DNA]</scope>
    <source>
        <strain evidence="4">AWRI1</strain>
        <tissue evidence="4">Single Adult Female</tissue>
    </source>
</reference>
<proteinExistence type="predicted"/>
<feature type="compositionally biased region" description="Low complexity" evidence="3">
    <location>
        <begin position="348"/>
        <end position="364"/>
    </location>
</feature>
<dbReference type="Proteomes" id="UP001367676">
    <property type="component" value="Unassembled WGS sequence"/>
</dbReference>
<comment type="caution">
    <text evidence="4">The sequence shown here is derived from an EMBL/GenBank/DDBJ whole genome shotgun (WGS) entry which is preliminary data.</text>
</comment>
<protein>
    <submittedName>
        <fullName evidence="4">Uncharacterized protein</fullName>
    </submittedName>
</protein>
<keyword evidence="5" id="KW-1185">Reference proteome</keyword>
<dbReference type="GO" id="GO:0005524">
    <property type="term" value="F:ATP binding"/>
    <property type="evidence" value="ECO:0007669"/>
    <property type="project" value="InterPro"/>
</dbReference>
<evidence type="ECO:0000256" key="1">
    <source>
        <dbReference type="ARBA" id="ARBA00022448"/>
    </source>
</evidence>
<organism evidence="4 5">
    <name type="scientific">Parthenolecanium corni</name>
    <dbReference type="NCBI Taxonomy" id="536013"/>
    <lineage>
        <taxon>Eukaryota</taxon>
        <taxon>Metazoa</taxon>
        <taxon>Ecdysozoa</taxon>
        <taxon>Arthropoda</taxon>
        <taxon>Hexapoda</taxon>
        <taxon>Insecta</taxon>
        <taxon>Pterygota</taxon>
        <taxon>Neoptera</taxon>
        <taxon>Paraneoptera</taxon>
        <taxon>Hemiptera</taxon>
        <taxon>Sternorrhyncha</taxon>
        <taxon>Coccoidea</taxon>
        <taxon>Coccidae</taxon>
        <taxon>Parthenolecanium</taxon>
    </lineage>
</organism>
<name>A0AAN9TW85_9HEMI</name>
<dbReference type="AlphaFoldDB" id="A0AAN9TW85"/>
<accession>A0AAN9TW85</accession>
<sequence length="385" mass="43750">MDHSSFGGRVEVRVYGVYSVYGRVVLTPKIVNSELATAGFSVSPITLHEHVLVTRIKDRTLIFGRNSLLDAFRMFDTTNRKYQFLSRIRPSRRVASPRHYIICNLHITRQSPVGTRKSQVPKRNKPQGRVNFRLSRKPAVPFSKLEVGRPLYRPPRGTSQSDFVSTTRLKRLIVSGRRRGEAVFGLLTLGCTKIWFNFKIRTSFIVPPYTTRRRGCFQFPQPEFNQFNETTDALARGDPAFDPSDYTTIFNNEVSSKSDTYEQHGEATWRYSRRQKSSNIRVKFKTHTSRSVKERERGENEKARERIVEHGQPEKRGERKMTVTGDGRRVTGDGEVHATRESDRTLPQAAGSRQQAAGSRQQAGTRPALNATASLSGGVSETEKE</sequence>
<feature type="region of interest" description="Disordered" evidence="3">
    <location>
        <begin position="285"/>
        <end position="385"/>
    </location>
</feature>
<gene>
    <name evidence="4" type="ORF">V9T40_007389</name>
</gene>
<dbReference type="PROSITE" id="PS00152">
    <property type="entry name" value="ATPASE_ALPHA_BETA"/>
    <property type="match status" value="1"/>
</dbReference>
<evidence type="ECO:0000313" key="5">
    <source>
        <dbReference type="Proteomes" id="UP001367676"/>
    </source>
</evidence>
<evidence type="ECO:0000256" key="2">
    <source>
        <dbReference type="ARBA" id="ARBA00023065"/>
    </source>
</evidence>
<keyword evidence="2" id="KW-0406">Ion transport</keyword>
<evidence type="ECO:0000313" key="4">
    <source>
        <dbReference type="EMBL" id="KAK7605531.1"/>
    </source>
</evidence>
<evidence type="ECO:0000256" key="3">
    <source>
        <dbReference type="SAM" id="MobiDB-lite"/>
    </source>
</evidence>
<keyword evidence="1" id="KW-0813">Transport</keyword>
<dbReference type="EMBL" id="JBBCAQ010000002">
    <property type="protein sequence ID" value="KAK7605531.1"/>
    <property type="molecule type" value="Genomic_DNA"/>
</dbReference>
<feature type="compositionally biased region" description="Basic and acidic residues" evidence="3">
    <location>
        <begin position="291"/>
        <end position="344"/>
    </location>
</feature>